<sequence>MCLTTDPQKPSMASSPPPSVTATNKDTDEPSKTKDKNINDTATSKAIENLRLGTLYGSISIGLLISSFAITMPHAQSRRDELQCDSLCFGSMTSTRSALNLIGSALMGRLSDSDTSILARIFSPTTRAGGGRVACLYIGAMATVVGSVIGTYNNSIAGLWMQMIPTALLQQNFSVLKAMLADYHETIEMARTSKNDDGEDGAADKSKPSSATPSRAGSVGKLGMTVGLAFMAGPIMGSTIATTYSRCMQLATVLAILSAVFISWLPPTTTTNKIIEKEEKSASEKSNKKGGLLGFLNVKAARTPSAMYLMVIRVSMALSFHIFNTIWPTSLRNRFQFGPSDHGKFMSFIGLSYALSQGVVAKSVVSYTGNSPSARVRIVSCCCIILGLGRYVAFQTQSLFCVYVTFGFIITALGVINTILTADTSGIAPSNEMGGLYGALEAVESAAGMIGPIVGGSLAYIDPVNAPLLAVVGLYLVIFALVQWGYEKFLLRKLNNIDIVKNGVSGAEHSDKKASTIEKAEKQN</sequence>
<protein>
    <recommendedName>
        <fullName evidence="4">Major facilitator superfamily (MFS) profile domain-containing protein</fullName>
    </recommendedName>
</protein>
<keyword evidence="2" id="KW-0472">Membrane</keyword>
<feature type="transmembrane region" description="Helical" evidence="2">
    <location>
        <begin position="348"/>
        <end position="368"/>
    </location>
</feature>
<evidence type="ECO:0000256" key="2">
    <source>
        <dbReference type="SAM" id="Phobius"/>
    </source>
</evidence>
<dbReference type="GO" id="GO:0022857">
    <property type="term" value="F:transmembrane transporter activity"/>
    <property type="evidence" value="ECO:0007669"/>
    <property type="project" value="InterPro"/>
</dbReference>
<reference evidence="3" key="1">
    <citation type="submission" date="2021-01" db="EMBL/GenBank/DDBJ databases">
        <authorList>
            <person name="Corre E."/>
            <person name="Pelletier E."/>
            <person name="Niang G."/>
            <person name="Scheremetjew M."/>
            <person name="Finn R."/>
            <person name="Kale V."/>
            <person name="Holt S."/>
            <person name="Cochrane G."/>
            <person name="Meng A."/>
            <person name="Brown T."/>
            <person name="Cohen L."/>
        </authorList>
    </citation>
    <scope>NUCLEOTIDE SEQUENCE</scope>
    <source>
        <strain evidence="3">Pop2</strain>
    </source>
</reference>
<proteinExistence type="predicted"/>
<feature type="transmembrane region" description="Helical" evidence="2">
    <location>
        <begin position="400"/>
        <end position="422"/>
    </location>
</feature>
<dbReference type="Gene3D" id="1.20.1250.20">
    <property type="entry name" value="MFS general substrate transporter like domains"/>
    <property type="match status" value="1"/>
</dbReference>
<feature type="transmembrane region" description="Helical" evidence="2">
    <location>
        <begin position="54"/>
        <end position="72"/>
    </location>
</feature>
<feature type="transmembrane region" description="Helical" evidence="2">
    <location>
        <begin position="306"/>
        <end position="327"/>
    </location>
</feature>
<name>A0A7S2EG06_9STRA</name>
<feature type="transmembrane region" description="Helical" evidence="2">
    <location>
        <begin position="247"/>
        <end position="265"/>
    </location>
</feature>
<evidence type="ECO:0000313" key="3">
    <source>
        <dbReference type="EMBL" id="CAD9333312.1"/>
    </source>
</evidence>
<dbReference type="PANTHER" id="PTHR24002:SF3">
    <property type="entry name" value="SOLUTE CARRIER FAMILY 22 MEMBER 18"/>
    <property type="match status" value="1"/>
</dbReference>
<organism evidence="3">
    <name type="scientific">Ditylum brightwellii</name>
    <dbReference type="NCBI Taxonomy" id="49249"/>
    <lineage>
        <taxon>Eukaryota</taxon>
        <taxon>Sar</taxon>
        <taxon>Stramenopiles</taxon>
        <taxon>Ochrophyta</taxon>
        <taxon>Bacillariophyta</taxon>
        <taxon>Mediophyceae</taxon>
        <taxon>Lithodesmiophycidae</taxon>
        <taxon>Lithodesmiales</taxon>
        <taxon>Lithodesmiaceae</taxon>
        <taxon>Ditylum</taxon>
    </lineage>
</organism>
<feature type="transmembrane region" description="Helical" evidence="2">
    <location>
        <begin position="222"/>
        <end position="240"/>
    </location>
</feature>
<dbReference type="InterPro" id="IPR011701">
    <property type="entry name" value="MFS"/>
</dbReference>
<dbReference type="EMBL" id="HBGN01019999">
    <property type="protein sequence ID" value="CAD9333312.1"/>
    <property type="molecule type" value="Transcribed_RNA"/>
</dbReference>
<evidence type="ECO:0008006" key="4">
    <source>
        <dbReference type="Google" id="ProtNLM"/>
    </source>
</evidence>
<feature type="transmembrane region" description="Helical" evidence="2">
    <location>
        <begin position="133"/>
        <end position="152"/>
    </location>
</feature>
<dbReference type="AlphaFoldDB" id="A0A7S2EG06"/>
<gene>
    <name evidence="3" type="ORF">DBRI1063_LOCUS12742</name>
</gene>
<feature type="region of interest" description="Disordered" evidence="1">
    <location>
        <begin position="1"/>
        <end position="37"/>
    </location>
</feature>
<feature type="compositionally biased region" description="Polar residues" evidence="1">
    <location>
        <begin position="1"/>
        <end position="24"/>
    </location>
</feature>
<feature type="transmembrane region" description="Helical" evidence="2">
    <location>
        <begin position="468"/>
        <end position="486"/>
    </location>
</feature>
<dbReference type="InterPro" id="IPR036259">
    <property type="entry name" value="MFS_trans_sf"/>
</dbReference>
<keyword evidence="2" id="KW-0812">Transmembrane</keyword>
<dbReference type="Pfam" id="PF07690">
    <property type="entry name" value="MFS_1"/>
    <property type="match status" value="1"/>
</dbReference>
<feature type="compositionally biased region" description="Basic and acidic residues" evidence="1">
    <location>
        <begin position="192"/>
        <end position="207"/>
    </location>
</feature>
<feature type="compositionally biased region" description="Basic and acidic residues" evidence="1">
    <location>
        <begin position="25"/>
        <end position="37"/>
    </location>
</feature>
<accession>A0A7S2EG06</accession>
<feature type="region of interest" description="Disordered" evidence="1">
    <location>
        <begin position="192"/>
        <end position="218"/>
    </location>
</feature>
<evidence type="ECO:0000256" key="1">
    <source>
        <dbReference type="SAM" id="MobiDB-lite"/>
    </source>
</evidence>
<dbReference type="PANTHER" id="PTHR24002">
    <property type="entry name" value="SOLUTE CARRIER FAMILY 22 MEMBER 18"/>
    <property type="match status" value="1"/>
</dbReference>
<dbReference type="GO" id="GO:0005635">
    <property type="term" value="C:nuclear envelope"/>
    <property type="evidence" value="ECO:0007669"/>
    <property type="project" value="TreeGrafter"/>
</dbReference>
<dbReference type="SUPFAM" id="SSF103473">
    <property type="entry name" value="MFS general substrate transporter"/>
    <property type="match status" value="1"/>
</dbReference>
<keyword evidence="2" id="KW-1133">Transmembrane helix</keyword>